<evidence type="ECO:0000256" key="1">
    <source>
        <dbReference type="SAM" id="SignalP"/>
    </source>
</evidence>
<dbReference type="InterPro" id="IPR011045">
    <property type="entry name" value="N2O_reductase_N"/>
</dbReference>
<dbReference type="EMBL" id="AP025592">
    <property type="protein sequence ID" value="BDG07291.1"/>
    <property type="molecule type" value="Genomic_DNA"/>
</dbReference>
<dbReference type="RefSeq" id="WP_248343891.1">
    <property type="nucleotide sequence ID" value="NZ_AP025592.1"/>
</dbReference>
<feature type="chain" id="PRO_5045704915" evidence="1">
    <location>
        <begin position="20"/>
        <end position="333"/>
    </location>
</feature>
<proteinExistence type="predicted"/>
<evidence type="ECO:0000313" key="2">
    <source>
        <dbReference type="EMBL" id="BDG07291.1"/>
    </source>
</evidence>
<accession>A0ABM7X647</accession>
<dbReference type="PANTHER" id="PTHR47197:SF3">
    <property type="entry name" value="DIHYDRO-HEME D1 DEHYDROGENASE"/>
    <property type="match status" value="1"/>
</dbReference>
<evidence type="ECO:0000313" key="3">
    <source>
        <dbReference type="Proteomes" id="UP001162734"/>
    </source>
</evidence>
<name>A0ABM7X647_9BACT</name>
<dbReference type="InterPro" id="IPR051200">
    <property type="entry name" value="Host-pathogen_enzymatic-act"/>
</dbReference>
<protein>
    <submittedName>
        <fullName evidence="2">Uncharacterized protein</fullName>
    </submittedName>
</protein>
<dbReference type="SUPFAM" id="SSF50974">
    <property type="entry name" value="Nitrous oxide reductase, N-terminal domain"/>
    <property type="match status" value="1"/>
</dbReference>
<keyword evidence="3" id="KW-1185">Reference proteome</keyword>
<feature type="signal peptide" evidence="1">
    <location>
        <begin position="1"/>
        <end position="19"/>
    </location>
</feature>
<gene>
    <name evidence="2" type="ORF">AMPC_04040</name>
</gene>
<reference evidence="3" key="1">
    <citation type="journal article" date="2022" name="Int. J. Syst. Evol. Microbiol.">
        <title>Anaeromyxobacter oryzae sp. nov., Anaeromyxobacter diazotrophicus sp. nov. and Anaeromyxobacter paludicola sp. nov., isolated from paddy soils.</title>
        <authorList>
            <person name="Itoh H."/>
            <person name="Xu Z."/>
            <person name="Mise K."/>
            <person name="Masuda Y."/>
            <person name="Ushijima N."/>
            <person name="Hayakawa C."/>
            <person name="Shiratori Y."/>
            <person name="Senoo K."/>
        </authorList>
    </citation>
    <scope>NUCLEOTIDE SEQUENCE [LARGE SCALE GENOMIC DNA]</scope>
    <source>
        <strain evidence="3">Red630</strain>
    </source>
</reference>
<dbReference type="PANTHER" id="PTHR47197">
    <property type="entry name" value="PROTEIN NIRF"/>
    <property type="match status" value="1"/>
</dbReference>
<organism evidence="2 3">
    <name type="scientific">Anaeromyxobacter paludicola</name>
    <dbReference type="NCBI Taxonomy" id="2918171"/>
    <lineage>
        <taxon>Bacteria</taxon>
        <taxon>Pseudomonadati</taxon>
        <taxon>Myxococcota</taxon>
        <taxon>Myxococcia</taxon>
        <taxon>Myxococcales</taxon>
        <taxon>Cystobacterineae</taxon>
        <taxon>Anaeromyxobacteraceae</taxon>
        <taxon>Anaeromyxobacter</taxon>
    </lineage>
</organism>
<dbReference type="InterPro" id="IPR015943">
    <property type="entry name" value="WD40/YVTN_repeat-like_dom_sf"/>
</dbReference>
<dbReference type="Gene3D" id="2.130.10.10">
    <property type="entry name" value="YVTN repeat-like/Quinoprotein amine dehydrogenase"/>
    <property type="match status" value="1"/>
</dbReference>
<sequence length="333" mass="34260">MSPAALLLAAALAAGDAVAPAPLPMPGGDAGIGFDDLRYAPELGRVVVPAGRTGRLDLVDPRTRAIESVEGFSRTGSATKGHTDGTTSADAGGGLVFAIDRTDRTLVAVDPRERRIVARATLGGGPDYVRWVEATGEVWVTEPGRERVELFRFTRAPAPALARAGVIAVPEGPESLVVDAARGRAYTNTFRDATLAIDVRARAVIARWPNGCRGARGLALDARRGLLFVGCDEGKAVALEVSQGKPAGAVATGEGVDGLAYGDARSHLYVPAGDAGTLSIVGVGEHGELRPLGTVPAAPDAHCAAADDQGNVWVCDPGKGRLLVLADPFAPSR</sequence>
<dbReference type="Proteomes" id="UP001162734">
    <property type="component" value="Chromosome"/>
</dbReference>
<keyword evidence="1" id="KW-0732">Signal</keyword>